<dbReference type="Pfam" id="PF13274">
    <property type="entry name" value="SocA_Panacea"/>
    <property type="match status" value="1"/>
</dbReference>
<sequence>MALHKALDVANWFIAKCAESGDLITHLKVQKLLYYAEAWTQTLIGKELFSEQIQAWAHGPVVPEVFQEFKKHGWNPLPAPEDQKIPVVSAEAEDILVQVFDAYADLPAKTLEDMTHKDAPWVKARGSLSPEERCEVIMPKSEICEFFRAKYAAEIDG</sequence>
<comment type="caution">
    <text evidence="2">The sequence shown here is derived from an EMBL/GenBank/DDBJ whole genome shotgun (WGS) entry which is preliminary data.</text>
</comment>
<accession>A0A7Y7WWI3</accession>
<dbReference type="InterPro" id="IPR025272">
    <property type="entry name" value="SocA_Panacea"/>
</dbReference>
<protein>
    <submittedName>
        <fullName evidence="2">SocA family protein</fullName>
    </submittedName>
</protein>
<evidence type="ECO:0000313" key="2">
    <source>
        <dbReference type="EMBL" id="NWB88973.1"/>
    </source>
</evidence>
<organism evidence="2 3">
    <name type="scientific">Pseudomonas gingeri</name>
    <dbReference type="NCBI Taxonomy" id="117681"/>
    <lineage>
        <taxon>Bacteria</taxon>
        <taxon>Pseudomonadati</taxon>
        <taxon>Pseudomonadota</taxon>
        <taxon>Gammaproteobacteria</taxon>
        <taxon>Pseudomonadales</taxon>
        <taxon>Pseudomonadaceae</taxon>
        <taxon>Pseudomonas</taxon>
    </lineage>
</organism>
<name>A0A7Y7WWI3_9PSED</name>
<dbReference type="Proteomes" id="UP000522864">
    <property type="component" value="Unassembled WGS sequence"/>
</dbReference>
<dbReference type="EMBL" id="JACAQA010000036">
    <property type="protein sequence ID" value="NWB88973.1"/>
    <property type="molecule type" value="Genomic_DNA"/>
</dbReference>
<evidence type="ECO:0000259" key="1">
    <source>
        <dbReference type="Pfam" id="PF13274"/>
    </source>
</evidence>
<dbReference type="AlphaFoldDB" id="A0A7Y7WWI3"/>
<gene>
    <name evidence="2" type="ORF">HX830_29320</name>
</gene>
<feature type="domain" description="Antitoxin SocA-like Panacea" evidence="1">
    <location>
        <begin position="29"/>
        <end position="121"/>
    </location>
</feature>
<dbReference type="RefSeq" id="WP_152736645.1">
    <property type="nucleotide sequence ID" value="NZ_JACAQA010000036.1"/>
</dbReference>
<proteinExistence type="predicted"/>
<reference evidence="2 3" key="1">
    <citation type="submission" date="2020-04" db="EMBL/GenBank/DDBJ databases">
        <title>Molecular characterization of pseudomonads from Agaricus bisporus reveal novel blotch 2 pathogens in Western Europe.</title>
        <authorList>
            <person name="Taparia T."/>
            <person name="Krijger M."/>
            <person name="Haynes E."/>
            <person name="Elpinstone J.G."/>
            <person name="Noble R."/>
            <person name="Van Der Wolf J."/>
        </authorList>
    </citation>
    <scope>NUCLEOTIDE SEQUENCE [LARGE SCALE GENOMIC DNA]</scope>
    <source>
        <strain evidence="2 3">G9001</strain>
    </source>
</reference>
<evidence type="ECO:0000313" key="3">
    <source>
        <dbReference type="Proteomes" id="UP000522864"/>
    </source>
</evidence>